<keyword evidence="2" id="KW-1185">Reference proteome</keyword>
<gene>
    <name evidence="1" type="ORF">WA026_002403</name>
</gene>
<reference evidence="1 2" key="1">
    <citation type="submission" date="2023-03" db="EMBL/GenBank/DDBJ databases">
        <title>Genome insight into feeding habits of ladybird beetles.</title>
        <authorList>
            <person name="Li H.-S."/>
            <person name="Huang Y.-H."/>
            <person name="Pang H."/>
        </authorList>
    </citation>
    <scope>NUCLEOTIDE SEQUENCE [LARGE SCALE GENOMIC DNA]</scope>
    <source>
        <strain evidence="1">SYSU_2023b</strain>
        <tissue evidence="1">Whole body</tissue>
    </source>
</reference>
<proteinExistence type="predicted"/>
<accession>A0AAW1TR90</accession>
<organism evidence="1 2">
    <name type="scientific">Henosepilachna vigintioctopunctata</name>
    <dbReference type="NCBI Taxonomy" id="420089"/>
    <lineage>
        <taxon>Eukaryota</taxon>
        <taxon>Metazoa</taxon>
        <taxon>Ecdysozoa</taxon>
        <taxon>Arthropoda</taxon>
        <taxon>Hexapoda</taxon>
        <taxon>Insecta</taxon>
        <taxon>Pterygota</taxon>
        <taxon>Neoptera</taxon>
        <taxon>Endopterygota</taxon>
        <taxon>Coleoptera</taxon>
        <taxon>Polyphaga</taxon>
        <taxon>Cucujiformia</taxon>
        <taxon>Coccinelloidea</taxon>
        <taxon>Coccinellidae</taxon>
        <taxon>Epilachninae</taxon>
        <taxon>Epilachnini</taxon>
        <taxon>Henosepilachna</taxon>
    </lineage>
</organism>
<dbReference type="EMBL" id="JARQZJ010000031">
    <property type="protein sequence ID" value="KAK9874046.1"/>
    <property type="molecule type" value="Genomic_DNA"/>
</dbReference>
<dbReference type="AlphaFoldDB" id="A0AAW1TR90"/>
<evidence type="ECO:0000313" key="1">
    <source>
        <dbReference type="EMBL" id="KAK9874046.1"/>
    </source>
</evidence>
<name>A0AAW1TR90_9CUCU</name>
<dbReference type="Proteomes" id="UP001431783">
    <property type="component" value="Unassembled WGS sequence"/>
</dbReference>
<evidence type="ECO:0000313" key="2">
    <source>
        <dbReference type="Proteomes" id="UP001431783"/>
    </source>
</evidence>
<protein>
    <submittedName>
        <fullName evidence="1">Uncharacterized protein</fullName>
    </submittedName>
</protein>
<sequence length="230" mass="24967">MEYTITLQKKVIASLNEGSLKSNNSAGNEIKNSDRSVMSAPSVLKLFYTKSLTTENGSATKNLAVNITKMDSRSATPNPDVPKPRAGNLIQAKEVKNAIALAENSLAKDTNKPPTLEDGYQGNKPGEWTQIVSTRKKSSMRPRPAGVRGGYIGDPNPLSPSVAEHWCNPSSLAFAIIPGYTQAAAFFCTSSIPGGTLIFVKYDLIFKIVEIAELCVERYCEFCAVKLKFK</sequence>
<comment type="caution">
    <text evidence="1">The sequence shown here is derived from an EMBL/GenBank/DDBJ whole genome shotgun (WGS) entry which is preliminary data.</text>
</comment>